<dbReference type="RefSeq" id="XP_040659206.1">
    <property type="nucleotide sequence ID" value="XM_040798323.1"/>
</dbReference>
<accession>A0A151GRV0</accession>
<dbReference type="AlphaFoldDB" id="A0A151GRV0"/>
<sequence length="301" mass="33294">MAIRSLLSAAFAVLVYSTNAGAYNGVTCPGAKCPAAVGDTIERLSAQLKHSHLPDDPKVAPYRKVNFQQEATCWSLSGRCNPTSFYEYQRMVNTTKIDIVAIAYSENIDSITGSSGDTTIIIERKHALTHSVQTGWSISARVNPAMVIEIGESDSAQDTESETREINIMKEMPLSKDSIIGYNTWTIFANISGTCQVEPIINCAGERDACEGFQPDRSFFEKVFSLEEDPPNALRIQDSCDQFRDYKAKHCSAGHYESIPCVVTTPLYKVDGQPWTVGSVHRERAAKPVGRRTFVFETVFE</sequence>
<feature type="signal peptide" evidence="1">
    <location>
        <begin position="1"/>
        <end position="22"/>
    </location>
</feature>
<keyword evidence="3" id="KW-1185">Reference proteome</keyword>
<dbReference type="Proteomes" id="UP000076580">
    <property type="component" value="Chromosome 01"/>
</dbReference>
<feature type="chain" id="PRO_5007580922" evidence="1">
    <location>
        <begin position="23"/>
        <end position="301"/>
    </location>
</feature>
<proteinExistence type="predicted"/>
<evidence type="ECO:0000313" key="3">
    <source>
        <dbReference type="Proteomes" id="UP000076580"/>
    </source>
</evidence>
<keyword evidence="1" id="KW-0732">Signal</keyword>
<name>A0A151GRV0_DRECN</name>
<organism evidence="2 3">
    <name type="scientific">Drechmeria coniospora</name>
    <name type="common">Nematophagous fungus</name>
    <name type="synonym">Meria coniospora</name>
    <dbReference type="NCBI Taxonomy" id="98403"/>
    <lineage>
        <taxon>Eukaryota</taxon>
        <taxon>Fungi</taxon>
        <taxon>Dikarya</taxon>
        <taxon>Ascomycota</taxon>
        <taxon>Pezizomycotina</taxon>
        <taxon>Sordariomycetes</taxon>
        <taxon>Hypocreomycetidae</taxon>
        <taxon>Hypocreales</taxon>
        <taxon>Ophiocordycipitaceae</taxon>
        <taxon>Drechmeria</taxon>
    </lineage>
</organism>
<dbReference type="InParanoid" id="A0A151GRV0"/>
<dbReference type="EMBL" id="LAYC01000001">
    <property type="protein sequence ID" value="KYK59854.1"/>
    <property type="molecule type" value="Genomic_DNA"/>
</dbReference>
<protein>
    <submittedName>
        <fullName evidence="2">Uncharacterized protein</fullName>
    </submittedName>
</protein>
<comment type="caution">
    <text evidence="2">The sequence shown here is derived from an EMBL/GenBank/DDBJ whole genome shotgun (WGS) entry which is preliminary data.</text>
</comment>
<reference evidence="2 3" key="1">
    <citation type="journal article" date="2016" name="Sci. Rep.">
        <title>Insights into Adaptations to a Near-Obligate Nematode Endoparasitic Lifestyle from the Finished Genome of Drechmeria coniospora.</title>
        <authorList>
            <person name="Zhang L."/>
            <person name="Zhou Z."/>
            <person name="Guo Q."/>
            <person name="Fokkens L."/>
            <person name="Miskei M."/>
            <person name="Pocsi I."/>
            <person name="Zhang W."/>
            <person name="Chen M."/>
            <person name="Wang L."/>
            <person name="Sun Y."/>
            <person name="Donzelli B.G."/>
            <person name="Gibson D.M."/>
            <person name="Nelson D.R."/>
            <person name="Luo J.G."/>
            <person name="Rep M."/>
            <person name="Liu H."/>
            <person name="Yang S."/>
            <person name="Wang J."/>
            <person name="Krasnoff S.B."/>
            <person name="Xu Y."/>
            <person name="Molnar I."/>
            <person name="Lin M."/>
        </authorList>
    </citation>
    <scope>NUCLEOTIDE SEQUENCE [LARGE SCALE GENOMIC DNA]</scope>
    <source>
        <strain evidence="2 3">ARSEF 6962</strain>
    </source>
</reference>
<dbReference type="GeneID" id="63713631"/>
<evidence type="ECO:0000256" key="1">
    <source>
        <dbReference type="SAM" id="SignalP"/>
    </source>
</evidence>
<evidence type="ECO:0000313" key="2">
    <source>
        <dbReference type="EMBL" id="KYK59854.1"/>
    </source>
</evidence>
<gene>
    <name evidence="2" type="ORF">DCS_00988</name>
</gene>